<evidence type="ECO:0000313" key="2">
    <source>
        <dbReference type="Proteomes" id="UP001056120"/>
    </source>
</evidence>
<dbReference type="EMBL" id="CM042020">
    <property type="protein sequence ID" value="KAI3822218.1"/>
    <property type="molecule type" value="Genomic_DNA"/>
</dbReference>
<reference evidence="2" key="1">
    <citation type="journal article" date="2022" name="Mol. Ecol. Resour.">
        <title>The genomes of chicory, endive, great burdock and yacon provide insights into Asteraceae palaeo-polyploidization history and plant inulin production.</title>
        <authorList>
            <person name="Fan W."/>
            <person name="Wang S."/>
            <person name="Wang H."/>
            <person name="Wang A."/>
            <person name="Jiang F."/>
            <person name="Liu H."/>
            <person name="Zhao H."/>
            <person name="Xu D."/>
            <person name="Zhang Y."/>
        </authorList>
    </citation>
    <scope>NUCLEOTIDE SEQUENCE [LARGE SCALE GENOMIC DNA]</scope>
    <source>
        <strain evidence="2">cv. Yunnan</strain>
    </source>
</reference>
<protein>
    <submittedName>
        <fullName evidence="1">Uncharacterized protein</fullName>
    </submittedName>
</protein>
<evidence type="ECO:0000313" key="1">
    <source>
        <dbReference type="EMBL" id="KAI3822218.1"/>
    </source>
</evidence>
<proteinExistence type="predicted"/>
<organism evidence="1 2">
    <name type="scientific">Smallanthus sonchifolius</name>
    <dbReference type="NCBI Taxonomy" id="185202"/>
    <lineage>
        <taxon>Eukaryota</taxon>
        <taxon>Viridiplantae</taxon>
        <taxon>Streptophyta</taxon>
        <taxon>Embryophyta</taxon>
        <taxon>Tracheophyta</taxon>
        <taxon>Spermatophyta</taxon>
        <taxon>Magnoliopsida</taxon>
        <taxon>eudicotyledons</taxon>
        <taxon>Gunneridae</taxon>
        <taxon>Pentapetalae</taxon>
        <taxon>asterids</taxon>
        <taxon>campanulids</taxon>
        <taxon>Asterales</taxon>
        <taxon>Asteraceae</taxon>
        <taxon>Asteroideae</taxon>
        <taxon>Heliantheae alliance</taxon>
        <taxon>Millerieae</taxon>
        <taxon>Smallanthus</taxon>
    </lineage>
</organism>
<reference evidence="1 2" key="2">
    <citation type="journal article" date="2022" name="Mol. Ecol. Resour.">
        <title>The genomes of chicory, endive, great burdock and yacon provide insights into Asteraceae paleo-polyploidization history and plant inulin production.</title>
        <authorList>
            <person name="Fan W."/>
            <person name="Wang S."/>
            <person name="Wang H."/>
            <person name="Wang A."/>
            <person name="Jiang F."/>
            <person name="Liu H."/>
            <person name="Zhao H."/>
            <person name="Xu D."/>
            <person name="Zhang Y."/>
        </authorList>
    </citation>
    <scope>NUCLEOTIDE SEQUENCE [LARGE SCALE GENOMIC DNA]</scope>
    <source>
        <strain evidence="2">cv. Yunnan</strain>
        <tissue evidence="1">Leaves</tissue>
    </source>
</reference>
<name>A0ACB9JQC0_9ASTR</name>
<accession>A0ACB9JQC0</accession>
<comment type="caution">
    <text evidence="1">The sequence shown here is derived from an EMBL/GenBank/DDBJ whole genome shotgun (WGS) entry which is preliminary data.</text>
</comment>
<gene>
    <name evidence="1" type="ORF">L1987_09804</name>
</gene>
<keyword evidence="2" id="KW-1185">Reference proteome</keyword>
<sequence length="112" mass="12211">MVVTFFCGAVGQLNATERKRLFGLINNLPDVYEVVRKWRPVENRPRKEDNPGEASGSKSSSSICIMRLSDGSSRSSKSTQQIGESHVVNDNHSKGSLCGRCGGSCFLCREGT</sequence>
<dbReference type="Proteomes" id="UP001056120">
    <property type="component" value="Linkage Group LG03"/>
</dbReference>